<dbReference type="InterPro" id="IPR013783">
    <property type="entry name" value="Ig-like_fold"/>
</dbReference>
<evidence type="ECO:0000259" key="1">
    <source>
        <dbReference type="Pfam" id="PF16371"/>
    </source>
</evidence>
<dbReference type="EMBL" id="BARV01011394">
    <property type="protein sequence ID" value="GAI07419.1"/>
    <property type="molecule type" value="Genomic_DNA"/>
</dbReference>
<dbReference type="AlphaFoldDB" id="X1MM28"/>
<dbReference type="SUPFAM" id="SSF117074">
    <property type="entry name" value="Hypothetical protein PA1324"/>
    <property type="match status" value="1"/>
</dbReference>
<proteinExistence type="predicted"/>
<dbReference type="Gene3D" id="2.60.40.10">
    <property type="entry name" value="Immunoglobulins"/>
    <property type="match status" value="1"/>
</dbReference>
<name>X1MM28_9ZZZZ</name>
<feature type="domain" description="Calcineurin-like phosphoesterase N-terminal" evidence="1">
    <location>
        <begin position="93"/>
        <end position="134"/>
    </location>
</feature>
<accession>X1MM28</accession>
<organism evidence="2">
    <name type="scientific">marine sediment metagenome</name>
    <dbReference type="NCBI Taxonomy" id="412755"/>
    <lineage>
        <taxon>unclassified sequences</taxon>
        <taxon>metagenomes</taxon>
        <taxon>ecological metagenomes</taxon>
    </lineage>
</organism>
<dbReference type="Pfam" id="PF16371">
    <property type="entry name" value="MetallophosN"/>
    <property type="match status" value="1"/>
</dbReference>
<evidence type="ECO:0000313" key="2">
    <source>
        <dbReference type="EMBL" id="GAI07419.1"/>
    </source>
</evidence>
<reference evidence="2" key="1">
    <citation type="journal article" date="2014" name="Front. Microbiol.">
        <title>High frequency of phylogenetically diverse reductive dehalogenase-homologous genes in deep subseafloor sedimentary metagenomes.</title>
        <authorList>
            <person name="Kawai M."/>
            <person name="Futagami T."/>
            <person name="Toyoda A."/>
            <person name="Takaki Y."/>
            <person name="Nishi S."/>
            <person name="Hori S."/>
            <person name="Arai W."/>
            <person name="Tsubouchi T."/>
            <person name="Morono Y."/>
            <person name="Uchiyama I."/>
            <person name="Ito T."/>
            <person name="Fujiyama A."/>
            <person name="Inagaki F."/>
            <person name="Takami H."/>
        </authorList>
    </citation>
    <scope>NUCLEOTIDE SEQUENCE</scope>
    <source>
        <strain evidence="2">Expedition CK06-06</strain>
    </source>
</reference>
<dbReference type="InterPro" id="IPR032285">
    <property type="entry name" value="Metallophos_N"/>
</dbReference>
<dbReference type="SUPFAM" id="SSF56300">
    <property type="entry name" value="Metallo-dependent phosphatases"/>
    <property type="match status" value="1"/>
</dbReference>
<gene>
    <name evidence="2" type="ORF">S06H3_21633</name>
</gene>
<sequence length="208" mass="23249">MLKNLLEDSLHFGLSFAPDKDSKQFTFVQITDTEGNTIRVTTEPQMKLSEEEAGCILSPIQPDIVPPISKDISQVEGIVFEDHNANGIQDIGEMGLPDILVSNGLTVTITDESGSYLLPREGHFVFITTPSDYISTTPWYKNLLEDSLHFGLSFAPDKDSKQFTFVQITDIHLDALEEHRIFFEKAIREINKINPAFVIATGDLVFMA</sequence>
<dbReference type="InterPro" id="IPR029052">
    <property type="entry name" value="Metallo-depent_PP-like"/>
</dbReference>
<feature type="non-terminal residue" evidence="2">
    <location>
        <position position="208"/>
    </location>
</feature>
<protein>
    <recommendedName>
        <fullName evidence="1">Calcineurin-like phosphoesterase N-terminal domain-containing protein</fullName>
    </recommendedName>
</protein>
<comment type="caution">
    <text evidence="2">The sequence shown here is derived from an EMBL/GenBank/DDBJ whole genome shotgun (WGS) entry which is preliminary data.</text>
</comment>